<dbReference type="EMBL" id="AQHN01000081">
    <property type="protein sequence ID" value="ENN85732.1"/>
    <property type="molecule type" value="Genomic_DNA"/>
</dbReference>
<name>N6V3U6_9HYPH</name>
<dbReference type="Proteomes" id="UP000012429">
    <property type="component" value="Unassembled WGS sequence"/>
</dbReference>
<accession>N6V3U6</accession>
<proteinExistence type="predicted"/>
<organism evidence="2 3">
    <name type="scientific">Rhizobium freirei PRF 81</name>
    <dbReference type="NCBI Taxonomy" id="363754"/>
    <lineage>
        <taxon>Bacteria</taxon>
        <taxon>Pseudomonadati</taxon>
        <taxon>Pseudomonadota</taxon>
        <taxon>Alphaproteobacteria</taxon>
        <taxon>Hyphomicrobiales</taxon>
        <taxon>Rhizobiaceae</taxon>
        <taxon>Rhizobium/Agrobacterium group</taxon>
        <taxon>Rhizobium</taxon>
    </lineage>
</organism>
<feature type="compositionally biased region" description="Basic and acidic residues" evidence="1">
    <location>
        <begin position="182"/>
        <end position="191"/>
    </location>
</feature>
<evidence type="ECO:0000256" key="1">
    <source>
        <dbReference type="SAM" id="MobiDB-lite"/>
    </source>
</evidence>
<keyword evidence="3" id="KW-1185">Reference proteome</keyword>
<comment type="caution">
    <text evidence="2">The sequence shown here is derived from an EMBL/GenBank/DDBJ whole genome shotgun (WGS) entry which is preliminary data.</text>
</comment>
<reference evidence="2 3" key="1">
    <citation type="journal article" date="2012" name="BMC Genomics">
        <title>Genomic basis of broad host range and environmental adaptability of Rhizobium tropici CIAT 899 and Rhizobium sp. PRF 81 which are used in inoculants for common bean (Phaseolus vulgaris L.).</title>
        <authorList>
            <person name="Ormeno-Orrillo E."/>
            <person name="Menna P."/>
            <person name="Almeida L.G."/>
            <person name="Ollero F.J."/>
            <person name="Nicolas M.F."/>
            <person name="Pains Rodrigues E."/>
            <person name="Shigueyoshi Nakatani A."/>
            <person name="Silva Batista J.S."/>
            <person name="Oliveira Chueire L.M."/>
            <person name="Souza R.C."/>
            <person name="Ribeiro Vasconcelos A.T."/>
            <person name="Megias M."/>
            <person name="Hungria M."/>
            <person name="Martinez-Romero E."/>
        </authorList>
    </citation>
    <scope>NUCLEOTIDE SEQUENCE [LARGE SCALE GENOMIC DNA]</scope>
    <source>
        <strain evidence="2 3">PRF 81</strain>
    </source>
</reference>
<gene>
    <name evidence="2" type="ORF">RHSP_36175</name>
</gene>
<feature type="region of interest" description="Disordered" evidence="1">
    <location>
        <begin position="173"/>
        <end position="195"/>
    </location>
</feature>
<evidence type="ECO:0000313" key="3">
    <source>
        <dbReference type="Proteomes" id="UP000012429"/>
    </source>
</evidence>
<dbReference type="AlphaFoldDB" id="N6V3U6"/>
<evidence type="ECO:0000313" key="2">
    <source>
        <dbReference type="EMBL" id="ENN85732.1"/>
    </source>
</evidence>
<protein>
    <submittedName>
        <fullName evidence="2">Uncharacterized protein</fullName>
    </submittedName>
</protein>
<sequence length="467" mass="51659">MKFRETDIAQAWIQRQVGRIAGKARARNSILYDVESLHHHAGHAEFRGRRIVATLMIAVGRADIVFNHGGPAVEVVMQVYGNHQRLLICAAHGNRNGIDQSAIDQRSSVGAHRLENAGQGVGSAQCRDQRSIGDPYFVTGGQLRSNGDERVLQILDRQAFKMLLHTLGQPHAAEQTAAADGQIKKARDTAHGQRTGEGLQFVEFAGEIAAAHQRTDRRACDHANGYARLVQGAQHANMRPSARRAAAERQRDLDPFGRSWSEKRCGCILRGAQTGRVLAAVKTIQPPIQHLKPPPRPPVPLAKILSLFRFQIVYWLKLAGAFSPIGLLLVDFFRVKMQVFVDHAQHRLSIFQLNSAIEAGTAPSVTRCVVSRDLYFEPDCILITIGTDLLHRLEVSGGFTLLPKFSARAAEIVSRAGLDRQSQRFRVHVRDHQELAVMRIGHDRGDQAAVIEARREIAGVLKLGFIL</sequence>